<gene>
    <name evidence="3" type="ORF">HCA46_00065</name>
</gene>
<dbReference type="Pfam" id="PF20622">
    <property type="entry name" value="Big_15"/>
    <property type="match status" value="1"/>
</dbReference>
<dbReference type="EMBL" id="JAARUV010000001">
    <property type="protein sequence ID" value="MBC1777211.1"/>
    <property type="molecule type" value="Genomic_DNA"/>
</dbReference>
<evidence type="ECO:0008006" key="5">
    <source>
        <dbReference type="Google" id="ProtNLM"/>
    </source>
</evidence>
<dbReference type="RefSeq" id="WP_185494201.1">
    <property type="nucleotide sequence ID" value="NZ_JAARUV010000001.1"/>
</dbReference>
<dbReference type="Pfam" id="PF12708">
    <property type="entry name" value="Pect-lyase_RHGA_epim"/>
    <property type="match status" value="1"/>
</dbReference>
<dbReference type="InterPro" id="IPR011050">
    <property type="entry name" value="Pectin_lyase_fold/virulence"/>
</dbReference>
<proteinExistence type="predicted"/>
<protein>
    <recommendedName>
        <fullName evidence="5">Pectate lyase superfamily protein domain-containing protein</fullName>
    </recommendedName>
</protein>
<feature type="domain" description="Rhamnogalacturonase A/B/Epimerase-like pectate lyase" evidence="1">
    <location>
        <begin position="8"/>
        <end position="200"/>
    </location>
</feature>
<organism evidence="3 4">
    <name type="scientific">Listeria booriae</name>
    <dbReference type="NCBI Taxonomy" id="1552123"/>
    <lineage>
        <taxon>Bacteria</taxon>
        <taxon>Bacillati</taxon>
        <taxon>Bacillota</taxon>
        <taxon>Bacilli</taxon>
        <taxon>Bacillales</taxon>
        <taxon>Listeriaceae</taxon>
        <taxon>Listeria</taxon>
    </lineage>
</organism>
<comment type="caution">
    <text evidence="3">The sequence shown here is derived from an EMBL/GenBank/DDBJ whole genome shotgun (WGS) entry which is preliminary data.</text>
</comment>
<evidence type="ECO:0000259" key="1">
    <source>
        <dbReference type="Pfam" id="PF12708"/>
    </source>
</evidence>
<evidence type="ECO:0000259" key="2">
    <source>
        <dbReference type="Pfam" id="PF20622"/>
    </source>
</evidence>
<dbReference type="InterPro" id="IPR046746">
    <property type="entry name" value="Big_15"/>
</dbReference>
<feature type="domain" description="Bacterial Ig" evidence="2">
    <location>
        <begin position="590"/>
        <end position="665"/>
    </location>
</feature>
<evidence type="ECO:0000313" key="3">
    <source>
        <dbReference type="EMBL" id="MBC1777211.1"/>
    </source>
</evidence>
<sequence length="667" mass="73123">MAEIKRNNVKDFNAKGDGKTDDTLAIQNAIDDLYRSPIDGNSDAFKEGGIVYFPAGQYVVSRPIYITKSGIYLEGDTATTSGIIPKGELKNQKIQFDNETEGNAVFEFVYYSKAGLTGNRSFIRNIGMKNLSFNLMNLDKTTIIRLVRPYDLCVFENLIFTNIRGTAIEAISEYPDNPSALIKGVGQGVILRDIHIDNSSTVLDSGGMLSYNKLLDRGRPQDATAPVIHLENINESSLTNVKIIACGAEVDLEGNIVKNGKDTIVAHAQRIGILSEGCQGITIKESAVAQLSKPAIQIQRGTYGRQSIGSFHFIQSNTFEEITDGGIKIDGIMDKPKTRGVSEITISENRFLGNNPSEYMYVIDNCDLVTIRDRCSVYIGEGAMNTTVYAVDVNKSTDDTKILDKGTRSIIMGRKYNFIDGTNAYTFSTRIAPSRFSLPIVDKSLILKETTQKVVGDMVLIQDKQEMKETVAVLKTWNDGSLRWTNMMGDLIFTADIVNVDDFYATANSIKGSCTGIESITKFRVTAIYDSGKEPTIVTGGSIKSDGTFEVYILGKGIDILECQMLILEALDQDNNILDSKNVTVKFNESITVDPYSFSSPYITGSYSSLIKSIKLISSKVTAGGTLTGGTFKFYAIGNMEKTIPCYIKGYDAKGNERASTLVPVID</sequence>
<dbReference type="InterPro" id="IPR012334">
    <property type="entry name" value="Pectin_lyas_fold"/>
</dbReference>
<dbReference type="InterPro" id="IPR024535">
    <property type="entry name" value="RHGA/B-epi-like_pectate_lyase"/>
</dbReference>
<dbReference type="Proteomes" id="UP000547643">
    <property type="component" value="Unassembled WGS sequence"/>
</dbReference>
<dbReference type="Gene3D" id="2.160.20.10">
    <property type="entry name" value="Single-stranded right-handed beta-helix, Pectin lyase-like"/>
    <property type="match status" value="1"/>
</dbReference>
<evidence type="ECO:0000313" key="4">
    <source>
        <dbReference type="Proteomes" id="UP000547643"/>
    </source>
</evidence>
<name>A0A7X0XMM5_9LIST</name>
<reference evidence="3 4" key="1">
    <citation type="submission" date="2020-03" db="EMBL/GenBank/DDBJ databases">
        <title>Soil Listeria distribution.</title>
        <authorList>
            <person name="Liao J."/>
            <person name="Wiedmann M."/>
        </authorList>
    </citation>
    <scope>NUCLEOTIDE SEQUENCE [LARGE SCALE GENOMIC DNA]</scope>
    <source>
        <strain evidence="3 4">FSL L7-1017</strain>
    </source>
</reference>
<dbReference type="AlphaFoldDB" id="A0A7X0XMM5"/>
<accession>A0A7X0XMM5</accession>
<dbReference type="SUPFAM" id="SSF51126">
    <property type="entry name" value="Pectin lyase-like"/>
    <property type="match status" value="1"/>
</dbReference>